<name>M2N883_BAUPA</name>
<dbReference type="GeneID" id="19111320"/>
<evidence type="ECO:0000313" key="2">
    <source>
        <dbReference type="Proteomes" id="UP000011761"/>
    </source>
</evidence>
<dbReference type="AlphaFoldDB" id="M2N883"/>
<organism evidence="1 2">
    <name type="scientific">Baudoinia panamericana (strain UAMH 10762)</name>
    <name type="common">Angels' share fungus</name>
    <name type="synonym">Baudoinia compniacensis (strain UAMH 10762)</name>
    <dbReference type="NCBI Taxonomy" id="717646"/>
    <lineage>
        <taxon>Eukaryota</taxon>
        <taxon>Fungi</taxon>
        <taxon>Dikarya</taxon>
        <taxon>Ascomycota</taxon>
        <taxon>Pezizomycotina</taxon>
        <taxon>Dothideomycetes</taxon>
        <taxon>Dothideomycetidae</taxon>
        <taxon>Mycosphaerellales</taxon>
        <taxon>Teratosphaeriaceae</taxon>
        <taxon>Baudoinia</taxon>
    </lineage>
</organism>
<dbReference type="HOGENOM" id="CLU_2960373_0_0_1"/>
<dbReference type="EMBL" id="KB445551">
    <property type="protein sequence ID" value="EMD00349.1"/>
    <property type="molecule type" value="Genomic_DNA"/>
</dbReference>
<dbReference type="KEGG" id="bcom:BAUCODRAFT_30830"/>
<accession>M2N883</accession>
<gene>
    <name evidence="1" type="ORF">BAUCODRAFT_30830</name>
</gene>
<keyword evidence="2" id="KW-1185">Reference proteome</keyword>
<reference evidence="1 2" key="1">
    <citation type="journal article" date="2012" name="PLoS Pathog.">
        <title>Diverse lifestyles and strategies of plant pathogenesis encoded in the genomes of eighteen Dothideomycetes fungi.</title>
        <authorList>
            <person name="Ohm R.A."/>
            <person name="Feau N."/>
            <person name="Henrissat B."/>
            <person name="Schoch C.L."/>
            <person name="Horwitz B.A."/>
            <person name="Barry K.W."/>
            <person name="Condon B.J."/>
            <person name="Copeland A.C."/>
            <person name="Dhillon B."/>
            <person name="Glaser F."/>
            <person name="Hesse C.N."/>
            <person name="Kosti I."/>
            <person name="LaButti K."/>
            <person name="Lindquist E.A."/>
            <person name="Lucas S."/>
            <person name="Salamov A.A."/>
            <person name="Bradshaw R.E."/>
            <person name="Ciuffetti L."/>
            <person name="Hamelin R.C."/>
            <person name="Kema G.H.J."/>
            <person name="Lawrence C."/>
            <person name="Scott J.A."/>
            <person name="Spatafora J.W."/>
            <person name="Turgeon B.G."/>
            <person name="de Wit P.J.G.M."/>
            <person name="Zhong S."/>
            <person name="Goodwin S.B."/>
            <person name="Grigoriev I.V."/>
        </authorList>
    </citation>
    <scope>NUCLEOTIDE SEQUENCE [LARGE SCALE GENOMIC DNA]</scope>
    <source>
        <strain evidence="1 2">UAMH 10762</strain>
    </source>
</reference>
<dbReference type="RefSeq" id="XP_007672849.1">
    <property type="nucleotide sequence ID" value="XM_007674659.1"/>
</dbReference>
<sequence>MRKFSAASSALGNASFLLRGSDHVRKPEVVRTPVPKRHGYECCKAAQMVLPSTCHQPAV</sequence>
<protein>
    <submittedName>
        <fullName evidence="1">Uncharacterized protein</fullName>
    </submittedName>
</protein>
<evidence type="ECO:0000313" key="1">
    <source>
        <dbReference type="EMBL" id="EMD00349.1"/>
    </source>
</evidence>
<proteinExistence type="predicted"/>
<dbReference type="Proteomes" id="UP000011761">
    <property type="component" value="Unassembled WGS sequence"/>
</dbReference>